<accession>A0A7C5YXZ8</accession>
<keyword evidence="2 5" id="KW-0687">Ribonucleoprotein</keyword>
<dbReference type="GO" id="GO:0022625">
    <property type="term" value="C:cytosolic large ribosomal subunit"/>
    <property type="evidence" value="ECO:0007669"/>
    <property type="project" value="UniProtKB-UniRule"/>
</dbReference>
<dbReference type="PRINTS" id="PR00059">
    <property type="entry name" value="RIBOSOMALL6"/>
</dbReference>
<evidence type="ECO:0000256" key="5">
    <source>
        <dbReference type="RuleBase" id="RU003869"/>
    </source>
</evidence>
<dbReference type="InterPro" id="IPR019906">
    <property type="entry name" value="Ribosomal_uL6_bac-type"/>
</dbReference>
<feature type="domain" description="Large ribosomal subunit protein uL6 alpha-beta" evidence="7">
    <location>
        <begin position="11"/>
        <end position="82"/>
    </location>
</feature>
<dbReference type="EMBL" id="DRVY01000090">
    <property type="protein sequence ID" value="HHR92440.1"/>
    <property type="molecule type" value="Genomic_DNA"/>
</dbReference>
<sequence>MSHLAKKPIIIPEKVSVKLTDGQIEVAGPLGKIIEKINPRVKVNIEDNKIFVNREKDERQDKMLQGLTWALIRNAVVGVNQGFKKELEIRGVGFQAQISGEELILRLGFSHPVKFKIPKDIKITVDQKGVLITVQGFNKSLVGEVAAQIRRIKPPDHYKGFGIRYVGEKVIKKAGKAAITVGAGAKK</sequence>
<feature type="domain" description="Large ribosomal subunit protein uL6 alpha-beta" evidence="7">
    <location>
        <begin position="91"/>
        <end position="165"/>
    </location>
</feature>
<dbReference type="InterPro" id="IPR020040">
    <property type="entry name" value="Ribosomal_uL6_a/b-dom"/>
</dbReference>
<proteinExistence type="inferred from homology"/>
<keyword evidence="6" id="KW-0699">rRNA-binding</keyword>
<dbReference type="GO" id="GO:0019843">
    <property type="term" value="F:rRNA binding"/>
    <property type="evidence" value="ECO:0007669"/>
    <property type="project" value="UniProtKB-UniRule"/>
</dbReference>
<dbReference type="GO" id="GO:0003735">
    <property type="term" value="F:structural constituent of ribosome"/>
    <property type="evidence" value="ECO:0007669"/>
    <property type="project" value="UniProtKB-UniRule"/>
</dbReference>
<evidence type="ECO:0000256" key="3">
    <source>
        <dbReference type="ARBA" id="ARBA00035454"/>
    </source>
</evidence>
<keyword evidence="6" id="KW-0694">RNA-binding</keyword>
<protein>
    <recommendedName>
        <fullName evidence="3 4">50S ribosomal protein L6</fullName>
    </recommendedName>
</protein>
<evidence type="ECO:0000256" key="6">
    <source>
        <dbReference type="RuleBase" id="RU003870"/>
    </source>
</evidence>
<keyword evidence="1 5" id="KW-0689">Ribosomal protein</keyword>
<evidence type="ECO:0000313" key="8">
    <source>
        <dbReference type="EMBL" id="HHR92440.1"/>
    </source>
</evidence>
<gene>
    <name evidence="8" type="ORF">ENL96_02920</name>
</gene>
<dbReference type="AlphaFoldDB" id="A0A7C5YXZ8"/>
<dbReference type="Gene3D" id="3.90.930.12">
    <property type="entry name" value="Ribosomal protein L6, alpha-beta domain"/>
    <property type="match status" value="2"/>
</dbReference>
<name>A0A7C5YXZ8_UNCC3</name>
<comment type="similarity">
    <text evidence="5">Belongs to the universal ribosomal protein uL6 family.</text>
</comment>
<dbReference type="PANTHER" id="PTHR11655">
    <property type="entry name" value="60S/50S RIBOSOMAL PROTEIN L6/L9"/>
    <property type="match status" value="1"/>
</dbReference>
<dbReference type="InterPro" id="IPR000702">
    <property type="entry name" value="Ribosomal_uL6-like"/>
</dbReference>
<dbReference type="GO" id="GO:0002181">
    <property type="term" value="P:cytoplasmic translation"/>
    <property type="evidence" value="ECO:0007669"/>
    <property type="project" value="TreeGrafter"/>
</dbReference>
<comment type="caution">
    <text evidence="8">The sequence shown here is derived from an EMBL/GenBank/DDBJ whole genome shotgun (WGS) entry which is preliminary data.</text>
</comment>
<evidence type="ECO:0000256" key="1">
    <source>
        <dbReference type="ARBA" id="ARBA00022980"/>
    </source>
</evidence>
<evidence type="ECO:0000256" key="4">
    <source>
        <dbReference type="NCBIfam" id="TIGR03654"/>
    </source>
</evidence>
<reference evidence="8" key="1">
    <citation type="journal article" date="2020" name="mSystems">
        <title>Genome- and Community-Level Interaction Insights into Carbon Utilization and Element Cycling Functions of Hydrothermarchaeota in Hydrothermal Sediment.</title>
        <authorList>
            <person name="Zhou Z."/>
            <person name="Liu Y."/>
            <person name="Xu W."/>
            <person name="Pan J."/>
            <person name="Luo Z.H."/>
            <person name="Li M."/>
        </authorList>
    </citation>
    <scope>NUCLEOTIDE SEQUENCE [LARGE SCALE GENOMIC DNA]</scope>
    <source>
        <strain evidence="8">SpSt-1042</strain>
    </source>
</reference>
<dbReference type="NCBIfam" id="TIGR03654">
    <property type="entry name" value="L6_bact"/>
    <property type="match status" value="1"/>
</dbReference>
<comment type="function">
    <text evidence="6">This protein binds to the 23S rRNA, and is important in its secondary structure. It is located near the subunit interface in the base of the L7/L12 stalk, and near the tRNA binding site of the peptidyltransferase center.</text>
</comment>
<organism evidence="8">
    <name type="scientific">candidate division CPR3 bacterium</name>
    <dbReference type="NCBI Taxonomy" id="2268181"/>
    <lineage>
        <taxon>Bacteria</taxon>
        <taxon>Bacteria division CPR3</taxon>
    </lineage>
</organism>
<evidence type="ECO:0000256" key="2">
    <source>
        <dbReference type="ARBA" id="ARBA00023274"/>
    </source>
</evidence>
<evidence type="ECO:0000259" key="7">
    <source>
        <dbReference type="Pfam" id="PF00347"/>
    </source>
</evidence>
<dbReference type="PANTHER" id="PTHR11655:SF14">
    <property type="entry name" value="LARGE RIBOSOMAL SUBUNIT PROTEIN UL6M"/>
    <property type="match status" value="1"/>
</dbReference>
<dbReference type="InterPro" id="IPR036789">
    <property type="entry name" value="Ribosomal_uL6-like_a/b-dom_sf"/>
</dbReference>
<dbReference type="PIRSF" id="PIRSF002162">
    <property type="entry name" value="Ribosomal_L6"/>
    <property type="match status" value="1"/>
</dbReference>
<dbReference type="SUPFAM" id="SSF56053">
    <property type="entry name" value="Ribosomal protein L6"/>
    <property type="match status" value="2"/>
</dbReference>
<dbReference type="Pfam" id="PF00347">
    <property type="entry name" value="Ribosomal_L6"/>
    <property type="match status" value="2"/>
</dbReference>